<organism evidence="1 2">
    <name type="scientific">Xanthomonas bromi</name>
    <dbReference type="NCBI Taxonomy" id="56449"/>
    <lineage>
        <taxon>Bacteria</taxon>
        <taxon>Pseudomonadati</taxon>
        <taxon>Pseudomonadota</taxon>
        <taxon>Gammaproteobacteria</taxon>
        <taxon>Lysobacterales</taxon>
        <taxon>Lysobacteraceae</taxon>
        <taxon>Xanthomonas</taxon>
    </lineage>
</organism>
<reference evidence="1 2" key="1">
    <citation type="submission" date="2016-08" db="EMBL/GenBank/DDBJ databases">
        <title>Evolution of the type three secretion system and type three effector repertoires in Xanthomonas.</title>
        <authorList>
            <person name="Merda D."/>
            <person name="Briand M."/>
            <person name="Bosis E."/>
            <person name="Rousseau C."/>
            <person name="Portier P."/>
            <person name="Jacques M.-A."/>
            <person name="Fischer-Le Saux M."/>
        </authorList>
    </citation>
    <scope>NUCLEOTIDE SEQUENCE [LARGE SCALE GENOMIC DNA]</scope>
    <source>
        <strain evidence="1 2">CFBP1976</strain>
    </source>
</reference>
<accession>A0ABX5BRY4</accession>
<protein>
    <submittedName>
        <fullName evidence="1">Uncharacterized protein</fullName>
    </submittedName>
</protein>
<sequence>MNAVHTDQLGWSLPAHRRVTLGGMDAAKDLTGTYLQRVLRWWAAEGPAAELQIYRSAIDACKASAPMQRALTVRSGRQTIASSCHGV</sequence>
<comment type="caution">
    <text evidence="1">The sequence shown here is derived from an EMBL/GenBank/DDBJ whole genome shotgun (WGS) entry which is preliminary data.</text>
</comment>
<evidence type="ECO:0000313" key="1">
    <source>
        <dbReference type="EMBL" id="PPV07319.1"/>
    </source>
</evidence>
<keyword evidence="2" id="KW-1185">Reference proteome</keyword>
<proteinExistence type="predicted"/>
<dbReference type="EMBL" id="MDCE01000009">
    <property type="protein sequence ID" value="PPV07319.1"/>
    <property type="molecule type" value="Genomic_DNA"/>
</dbReference>
<name>A0ABX5BRY4_9XANT</name>
<gene>
    <name evidence="1" type="ORF">XbrCFBP1976_07990</name>
</gene>
<dbReference type="Proteomes" id="UP000239710">
    <property type="component" value="Unassembled WGS sequence"/>
</dbReference>
<evidence type="ECO:0000313" key="2">
    <source>
        <dbReference type="Proteomes" id="UP000239710"/>
    </source>
</evidence>